<dbReference type="SMART" id="SM01037">
    <property type="entry name" value="Bet_v_1"/>
    <property type="match status" value="1"/>
</dbReference>
<dbReference type="OrthoDB" id="1072116at2759"/>
<keyword evidence="4" id="KW-1185">Reference proteome</keyword>
<dbReference type="GO" id="GO:0006952">
    <property type="term" value="P:defense response"/>
    <property type="evidence" value="ECO:0007669"/>
    <property type="project" value="InterPro"/>
</dbReference>
<dbReference type="OMA" id="DGEWDTH"/>
<name>A0A0A0KIV5_CUCSA</name>
<reference evidence="3 4" key="4">
    <citation type="journal article" date="2011" name="BMC Genomics">
        <title>RNA-Seq improves annotation of protein-coding genes in the cucumber genome.</title>
        <authorList>
            <person name="Li Z."/>
            <person name="Zhang Z."/>
            <person name="Yan P."/>
            <person name="Huang S."/>
            <person name="Fei Z."/>
            <person name="Lin K."/>
        </authorList>
    </citation>
    <scope>NUCLEOTIDE SEQUENCE [LARGE SCALE GENOMIC DNA]</scope>
    <source>
        <strain evidence="4">cv. 9930</strain>
    </source>
</reference>
<comment type="similarity">
    <text evidence="1">Belongs to the MLP family.</text>
</comment>
<dbReference type="Gramene" id="KGN49655">
    <property type="protein sequence ID" value="KGN49655"/>
    <property type="gene ID" value="Csa_5G049525"/>
</dbReference>
<reference evidence="3 4" key="1">
    <citation type="journal article" date="2009" name="Nat. Genet.">
        <title>The genome of the cucumber, Cucumis sativus L.</title>
        <authorList>
            <person name="Huang S."/>
            <person name="Li R."/>
            <person name="Zhang Z."/>
            <person name="Li L."/>
            <person name="Gu X."/>
            <person name="Fan W."/>
            <person name="Lucas W.J."/>
            <person name="Wang X."/>
            <person name="Xie B."/>
            <person name="Ni P."/>
            <person name="Ren Y."/>
            <person name="Zhu H."/>
            <person name="Li J."/>
            <person name="Lin K."/>
            <person name="Jin W."/>
            <person name="Fei Z."/>
            <person name="Li G."/>
            <person name="Staub J."/>
            <person name="Kilian A."/>
            <person name="van der Vossen E.A."/>
            <person name="Wu Y."/>
            <person name="Guo J."/>
            <person name="He J."/>
            <person name="Jia Z."/>
            <person name="Ren Y."/>
            <person name="Tian G."/>
            <person name="Lu Y."/>
            <person name="Ruan J."/>
            <person name="Qian W."/>
            <person name="Wang M."/>
            <person name="Huang Q."/>
            <person name="Li B."/>
            <person name="Xuan Z."/>
            <person name="Cao J."/>
            <person name="Asan"/>
            <person name="Wu Z."/>
            <person name="Zhang J."/>
            <person name="Cai Q."/>
            <person name="Bai Y."/>
            <person name="Zhao B."/>
            <person name="Han Y."/>
            <person name="Li Y."/>
            <person name="Li X."/>
            <person name="Wang S."/>
            <person name="Shi Q."/>
            <person name="Liu S."/>
            <person name="Cho W.K."/>
            <person name="Kim J.Y."/>
            <person name="Xu Y."/>
            <person name="Heller-Uszynska K."/>
            <person name="Miao H."/>
            <person name="Cheng Z."/>
            <person name="Zhang S."/>
            <person name="Wu J."/>
            <person name="Yang Y."/>
            <person name="Kang H."/>
            <person name="Li M."/>
            <person name="Liang H."/>
            <person name="Ren X."/>
            <person name="Shi Z."/>
            <person name="Wen M."/>
            <person name="Jian M."/>
            <person name="Yang H."/>
            <person name="Zhang G."/>
            <person name="Yang Z."/>
            <person name="Chen R."/>
            <person name="Liu S."/>
            <person name="Li J."/>
            <person name="Ma L."/>
            <person name="Liu H."/>
            <person name="Zhou Y."/>
            <person name="Zhao J."/>
            <person name="Fang X."/>
            <person name="Li G."/>
            <person name="Fang L."/>
            <person name="Li Y."/>
            <person name="Liu D."/>
            <person name="Zheng H."/>
            <person name="Zhang Y."/>
            <person name="Qin N."/>
            <person name="Li Z."/>
            <person name="Yang G."/>
            <person name="Yang S."/>
            <person name="Bolund L."/>
            <person name="Kristiansen K."/>
            <person name="Zheng H."/>
            <person name="Li S."/>
            <person name="Zhang X."/>
            <person name="Yang H."/>
            <person name="Wang J."/>
            <person name="Sun R."/>
            <person name="Zhang B."/>
            <person name="Jiang S."/>
            <person name="Wang J."/>
            <person name="Du Y."/>
            <person name="Li S."/>
        </authorList>
    </citation>
    <scope>NUCLEOTIDE SEQUENCE [LARGE SCALE GENOMIC DNA]</scope>
    <source>
        <strain evidence="4">cv. 9930</strain>
    </source>
</reference>
<dbReference type="SUPFAM" id="SSF55961">
    <property type="entry name" value="Bet v1-like"/>
    <property type="match status" value="1"/>
</dbReference>
<dbReference type="AlphaFoldDB" id="A0A0A0KIV5"/>
<evidence type="ECO:0000256" key="1">
    <source>
        <dbReference type="ARBA" id="ARBA00038242"/>
    </source>
</evidence>
<sequence>MSLSGKLVSELVINGPAERFYKVFREKCFLVPKICPNAIQEVDIHDAEWDNHDHGSIKTWYYTVDGKAEVFKEKVEFYDQKLTMVLVGMEGDVFNYYKSYKSTFQVVPKDDNHCQAVMTIEYEKIDDASPYPYKYIHLMNTVTKDIESHLIK</sequence>
<dbReference type="STRING" id="3659.A0A0A0KIV5"/>
<gene>
    <name evidence="3" type="ORF">Csa_5G049525</name>
</gene>
<dbReference type="CDD" id="cd07816">
    <property type="entry name" value="Bet_v1-like"/>
    <property type="match status" value="1"/>
</dbReference>
<dbReference type="InterPro" id="IPR052006">
    <property type="entry name" value="MLP-like"/>
</dbReference>
<reference evidence="3 4" key="2">
    <citation type="journal article" date="2009" name="PLoS ONE">
        <title>An integrated genetic and cytogenetic map of the cucumber genome.</title>
        <authorList>
            <person name="Ren Y."/>
            <person name="Zhang Z."/>
            <person name="Liu J."/>
            <person name="Staub J.E."/>
            <person name="Han Y."/>
            <person name="Cheng Z."/>
            <person name="Li X."/>
            <person name="Lu J."/>
            <person name="Miao H."/>
            <person name="Kang H."/>
            <person name="Xie B."/>
            <person name="Gu X."/>
            <person name="Wang X."/>
            <person name="Du Y."/>
            <person name="Jin W."/>
            <person name="Huang S."/>
        </authorList>
    </citation>
    <scope>NUCLEOTIDE SEQUENCE [LARGE SCALE GENOMIC DNA]</scope>
    <source>
        <strain evidence="4">cv. 9930</strain>
    </source>
</reference>
<dbReference type="Pfam" id="PF00407">
    <property type="entry name" value="Bet_v_1"/>
    <property type="match status" value="1"/>
</dbReference>
<dbReference type="PANTHER" id="PTHR31338">
    <property type="entry name" value="POLYKETIDE CYCLASE/DEHYDRASE AND LIPID TRANSPORT SUPERFAMILY PROTEIN"/>
    <property type="match status" value="1"/>
</dbReference>
<reference evidence="3 4" key="3">
    <citation type="journal article" date="2010" name="BMC Genomics">
        <title>Transcriptome sequencing and comparative analysis of cucumber flowers with different sex types.</title>
        <authorList>
            <person name="Guo S."/>
            <person name="Zheng Y."/>
            <person name="Joung J.G."/>
            <person name="Liu S."/>
            <person name="Zhang Z."/>
            <person name="Crasta O.R."/>
            <person name="Sobral B.W."/>
            <person name="Xu Y."/>
            <person name="Huang S."/>
            <person name="Fei Z."/>
        </authorList>
    </citation>
    <scope>NUCLEOTIDE SEQUENCE [LARGE SCALE GENOMIC DNA]</scope>
    <source>
        <strain evidence="4">cv. 9930</strain>
    </source>
</reference>
<evidence type="ECO:0000313" key="4">
    <source>
        <dbReference type="Proteomes" id="UP000029981"/>
    </source>
</evidence>
<feature type="domain" description="Bet v I/Major latex protein" evidence="2">
    <location>
        <begin position="2"/>
        <end position="152"/>
    </location>
</feature>
<organism evidence="3 4">
    <name type="scientific">Cucumis sativus</name>
    <name type="common">Cucumber</name>
    <dbReference type="NCBI Taxonomy" id="3659"/>
    <lineage>
        <taxon>Eukaryota</taxon>
        <taxon>Viridiplantae</taxon>
        <taxon>Streptophyta</taxon>
        <taxon>Embryophyta</taxon>
        <taxon>Tracheophyta</taxon>
        <taxon>Spermatophyta</taxon>
        <taxon>Magnoliopsida</taxon>
        <taxon>eudicotyledons</taxon>
        <taxon>Gunneridae</taxon>
        <taxon>Pentapetalae</taxon>
        <taxon>rosids</taxon>
        <taxon>fabids</taxon>
        <taxon>Cucurbitales</taxon>
        <taxon>Cucurbitaceae</taxon>
        <taxon>Benincaseae</taxon>
        <taxon>Cucumis</taxon>
    </lineage>
</organism>
<accession>A0A0A0KIV5</accession>
<dbReference type="Gene3D" id="3.30.530.20">
    <property type="match status" value="1"/>
</dbReference>
<protein>
    <recommendedName>
        <fullName evidence="2">Bet v I/Major latex protein domain-containing protein</fullName>
    </recommendedName>
</protein>
<dbReference type="PANTHER" id="PTHR31338:SF20">
    <property type="entry name" value="BET V I_MAJOR LATEX PROTEIN DOMAIN-CONTAINING PROTEIN"/>
    <property type="match status" value="1"/>
</dbReference>
<dbReference type="Proteomes" id="UP000029981">
    <property type="component" value="Chromosome 5"/>
</dbReference>
<dbReference type="InterPro" id="IPR000916">
    <property type="entry name" value="Bet_v_I/MLP"/>
</dbReference>
<evidence type="ECO:0000259" key="2">
    <source>
        <dbReference type="SMART" id="SM01037"/>
    </source>
</evidence>
<dbReference type="eggNOG" id="ENOG502S36X">
    <property type="taxonomic scope" value="Eukaryota"/>
</dbReference>
<dbReference type="EMBL" id="CM002926">
    <property type="protein sequence ID" value="KGN49655.1"/>
    <property type="molecule type" value="Genomic_DNA"/>
</dbReference>
<dbReference type="InterPro" id="IPR023393">
    <property type="entry name" value="START-like_dom_sf"/>
</dbReference>
<dbReference type="SMR" id="A0A0A0KIV5"/>
<evidence type="ECO:0000313" key="3">
    <source>
        <dbReference type="EMBL" id="KGN49655.1"/>
    </source>
</evidence>
<proteinExistence type="inferred from homology"/>
<dbReference type="KEGG" id="csv:101209369"/>